<keyword evidence="3" id="KW-1185">Reference proteome</keyword>
<dbReference type="SUPFAM" id="SSF55729">
    <property type="entry name" value="Acyl-CoA N-acyltransferases (Nat)"/>
    <property type="match status" value="1"/>
</dbReference>
<proteinExistence type="predicted"/>
<dbReference type="PIRSF" id="PIRSF037663">
    <property type="entry name" value="Acetyltransf_GNAT_prd"/>
    <property type="match status" value="1"/>
</dbReference>
<dbReference type="OrthoDB" id="9789603at2"/>
<feature type="domain" description="N-acetyltransferase" evidence="1">
    <location>
        <begin position="2"/>
        <end position="145"/>
    </location>
</feature>
<dbReference type="InterPro" id="IPR017255">
    <property type="entry name" value="AcTrfase_GNAT_prd"/>
</dbReference>
<reference evidence="2 3" key="1">
    <citation type="submission" date="2018-11" db="EMBL/GenBank/DDBJ databases">
        <title>Genome sequencing of Paenibacillus sp. KCOM 3021 (= ChDC PVNT-B20).</title>
        <authorList>
            <person name="Kook J.-K."/>
            <person name="Park S.-N."/>
            <person name="Lim Y.K."/>
        </authorList>
    </citation>
    <scope>NUCLEOTIDE SEQUENCE [LARGE SCALE GENOMIC DNA]</scope>
    <source>
        <strain evidence="2 3">KCOM 3021</strain>
    </source>
</reference>
<accession>A0A3P3TU91</accession>
<organism evidence="2 3">
    <name type="scientific">Paenibacillus oralis</name>
    <dbReference type="NCBI Taxonomy" id="2490856"/>
    <lineage>
        <taxon>Bacteria</taxon>
        <taxon>Bacillati</taxon>
        <taxon>Bacillota</taxon>
        <taxon>Bacilli</taxon>
        <taxon>Bacillales</taxon>
        <taxon>Paenibacillaceae</taxon>
        <taxon>Paenibacillus</taxon>
    </lineage>
</organism>
<dbReference type="Gene3D" id="3.40.630.30">
    <property type="match status" value="1"/>
</dbReference>
<dbReference type="Pfam" id="PF00583">
    <property type="entry name" value="Acetyltransf_1"/>
    <property type="match status" value="1"/>
</dbReference>
<dbReference type="PANTHER" id="PTHR13355:SF15">
    <property type="entry name" value="GCN5-RELATED N-ACETYLTRANSFERASE 3, CHLOROPLASTIC"/>
    <property type="match status" value="1"/>
</dbReference>
<evidence type="ECO:0000259" key="1">
    <source>
        <dbReference type="PROSITE" id="PS51186"/>
    </source>
</evidence>
<dbReference type="Proteomes" id="UP000267017">
    <property type="component" value="Unassembled WGS sequence"/>
</dbReference>
<dbReference type="PROSITE" id="PS51186">
    <property type="entry name" value="GNAT"/>
    <property type="match status" value="1"/>
</dbReference>
<dbReference type="InterPro" id="IPR039143">
    <property type="entry name" value="GNPNAT1-like"/>
</dbReference>
<dbReference type="InterPro" id="IPR000182">
    <property type="entry name" value="GNAT_dom"/>
</dbReference>
<gene>
    <name evidence="2" type="ORF">EHV15_01010</name>
</gene>
<dbReference type="EMBL" id="RRCN01000001">
    <property type="protein sequence ID" value="RRJ61711.1"/>
    <property type="molecule type" value="Genomic_DNA"/>
</dbReference>
<dbReference type="CDD" id="cd04301">
    <property type="entry name" value="NAT_SF"/>
    <property type="match status" value="1"/>
</dbReference>
<name>A0A3P3TU91_9BACL</name>
<evidence type="ECO:0000313" key="3">
    <source>
        <dbReference type="Proteomes" id="UP000267017"/>
    </source>
</evidence>
<dbReference type="GO" id="GO:0008080">
    <property type="term" value="F:N-acetyltransferase activity"/>
    <property type="evidence" value="ECO:0007669"/>
    <property type="project" value="TreeGrafter"/>
</dbReference>
<dbReference type="RefSeq" id="WP_128629640.1">
    <property type="nucleotide sequence ID" value="NZ_RRCN01000001.1"/>
</dbReference>
<comment type="caution">
    <text evidence="2">The sequence shown here is derived from an EMBL/GenBank/DDBJ whole genome shotgun (WGS) entry which is preliminary data.</text>
</comment>
<dbReference type="PANTHER" id="PTHR13355">
    <property type="entry name" value="GLUCOSAMINE 6-PHOSPHATE N-ACETYLTRANSFERASE"/>
    <property type="match status" value="1"/>
</dbReference>
<protein>
    <submittedName>
        <fullName evidence="2">GNAT family N-acetyltransferase</fullName>
    </submittedName>
</protein>
<evidence type="ECO:0000313" key="2">
    <source>
        <dbReference type="EMBL" id="RRJ61711.1"/>
    </source>
</evidence>
<dbReference type="InterPro" id="IPR016181">
    <property type="entry name" value="Acyl_CoA_acyltransferase"/>
</dbReference>
<dbReference type="AlphaFoldDB" id="A0A3P3TU91"/>
<sequence>MITIRQITRDDLKDLCMLYEELIDKQTNFEKLVKAFESIKSNDNYYILGAFKENELVGSVMGIICQDIVGECRPFMVIENVVVSNLVRKQGIGKKLMTNIETIAKERNCYYIVFVSGGHRKEAHAFYEKLGFKDEKVEGYRKHFY</sequence>
<keyword evidence="2" id="KW-0808">Transferase</keyword>